<evidence type="ECO:0000313" key="2">
    <source>
        <dbReference type="EMBL" id="MEA5362371.1"/>
    </source>
</evidence>
<evidence type="ECO:0000313" key="3">
    <source>
        <dbReference type="Proteomes" id="UP001304298"/>
    </source>
</evidence>
<sequence>MSTIALYTFGLLDPAMEPAALADLAGRGDEIYSAGDHAPGFLGRAEEGYDGDAVHQPGEDFGPWGSYVLPLGLTDLAGHDPHAHIATLSLWRDVGSARLFVYSGLHREALQLRYDWFLKGSWPGHVLWSVEDGSVPRWSDGVANLEALALDGSSARRFTFGSQWGRT</sequence>
<gene>
    <name evidence="2" type="ORF">VA596_22730</name>
</gene>
<dbReference type="Proteomes" id="UP001304298">
    <property type="component" value="Unassembled WGS sequence"/>
</dbReference>
<dbReference type="EMBL" id="JAYFSI010000005">
    <property type="protein sequence ID" value="MEA5362371.1"/>
    <property type="molecule type" value="Genomic_DNA"/>
</dbReference>
<dbReference type="RefSeq" id="WP_323329855.1">
    <property type="nucleotide sequence ID" value="NZ_JAYFSI010000005.1"/>
</dbReference>
<organism evidence="2 3">
    <name type="scientific">Amycolatopsis heterodermiae</name>
    <dbReference type="NCBI Taxonomy" id="3110235"/>
    <lineage>
        <taxon>Bacteria</taxon>
        <taxon>Bacillati</taxon>
        <taxon>Actinomycetota</taxon>
        <taxon>Actinomycetes</taxon>
        <taxon>Pseudonocardiales</taxon>
        <taxon>Pseudonocardiaceae</taxon>
        <taxon>Amycolatopsis</taxon>
    </lineage>
</organism>
<proteinExistence type="predicted"/>
<evidence type="ECO:0000259" key="1">
    <source>
        <dbReference type="Pfam" id="PF11695"/>
    </source>
</evidence>
<reference evidence="2 3" key="1">
    <citation type="submission" date="2023-12" db="EMBL/GenBank/DDBJ databases">
        <title>Amycolatopsis sp. V23-08.</title>
        <authorList>
            <person name="Somphong A."/>
        </authorList>
    </citation>
    <scope>NUCLEOTIDE SEQUENCE [LARGE SCALE GENOMIC DNA]</scope>
    <source>
        <strain evidence="2 3">V23-08</strain>
    </source>
</reference>
<keyword evidence="3" id="KW-1185">Reference proteome</keyword>
<name>A0ABU5R821_9PSEU</name>
<dbReference type="InterPro" id="IPR021708">
    <property type="entry name" value="DUF3291"/>
</dbReference>
<feature type="domain" description="DUF3291" evidence="1">
    <location>
        <begin position="5"/>
        <end position="162"/>
    </location>
</feature>
<comment type="caution">
    <text evidence="2">The sequence shown here is derived from an EMBL/GenBank/DDBJ whole genome shotgun (WGS) entry which is preliminary data.</text>
</comment>
<dbReference type="Pfam" id="PF11695">
    <property type="entry name" value="DUF3291"/>
    <property type="match status" value="1"/>
</dbReference>
<protein>
    <submittedName>
        <fullName evidence="2">DUF3291 domain-containing protein</fullName>
    </submittedName>
</protein>
<accession>A0ABU5R821</accession>